<keyword evidence="2" id="KW-1185">Reference proteome</keyword>
<name>A0A0F3H286_9BACT</name>
<dbReference type="EMBL" id="LACI01000345">
    <property type="protein sequence ID" value="KJU87048.1"/>
    <property type="molecule type" value="Genomic_DNA"/>
</dbReference>
<evidence type="ECO:0000313" key="1">
    <source>
        <dbReference type="EMBL" id="KJU87048.1"/>
    </source>
</evidence>
<dbReference type="Proteomes" id="UP000033423">
    <property type="component" value="Unassembled WGS sequence"/>
</dbReference>
<evidence type="ECO:0000313" key="2">
    <source>
        <dbReference type="Proteomes" id="UP000033423"/>
    </source>
</evidence>
<proteinExistence type="predicted"/>
<gene>
    <name evidence="1" type="ORF">MBAV_000758</name>
</gene>
<protein>
    <submittedName>
        <fullName evidence="1">Uncharacterized protein</fullName>
    </submittedName>
</protein>
<reference evidence="1 2" key="1">
    <citation type="submission" date="2015-02" db="EMBL/GenBank/DDBJ databases">
        <title>Single-cell genomics of uncultivated deep-branching MTB reveals a conserved set of magnetosome genes.</title>
        <authorList>
            <person name="Kolinko S."/>
            <person name="Richter M."/>
            <person name="Glockner F.O."/>
            <person name="Brachmann A."/>
            <person name="Schuler D."/>
        </authorList>
    </citation>
    <scope>NUCLEOTIDE SEQUENCE [LARGE SCALE GENOMIC DNA]</scope>
    <source>
        <strain evidence="1">TM-1</strain>
    </source>
</reference>
<dbReference type="AlphaFoldDB" id="A0A0F3H286"/>
<organism evidence="1 2">
    <name type="scientific">Candidatus Magnetobacterium bavaricum</name>
    <dbReference type="NCBI Taxonomy" id="29290"/>
    <lineage>
        <taxon>Bacteria</taxon>
        <taxon>Pseudomonadati</taxon>
        <taxon>Nitrospirota</taxon>
        <taxon>Thermodesulfovibrionia</taxon>
        <taxon>Thermodesulfovibrionales</taxon>
        <taxon>Candidatus Magnetobacteriaceae</taxon>
        <taxon>Candidatus Magnetobacterium</taxon>
    </lineage>
</organism>
<sequence>MEAEVLPIIAKATMSMRLLTTRRLLKLTHRMPLCWFIVVMPIMTQETTIRPLLTTPNLLKLIRA</sequence>
<accession>A0A0F3H286</accession>
<comment type="caution">
    <text evidence="1">The sequence shown here is derived from an EMBL/GenBank/DDBJ whole genome shotgun (WGS) entry which is preliminary data.</text>
</comment>